<dbReference type="EMBL" id="JACXVP010000006">
    <property type="protein sequence ID" value="KAG5602522.1"/>
    <property type="molecule type" value="Genomic_DNA"/>
</dbReference>
<evidence type="ECO:0000313" key="1">
    <source>
        <dbReference type="EMBL" id="KAG5602522.1"/>
    </source>
</evidence>
<dbReference type="AlphaFoldDB" id="A0A9J5YQ03"/>
<accession>A0A9J5YQ03</accession>
<reference evidence="1 2" key="1">
    <citation type="submission" date="2020-09" db="EMBL/GenBank/DDBJ databases">
        <title>De no assembly of potato wild relative species, Solanum commersonii.</title>
        <authorList>
            <person name="Cho K."/>
        </authorList>
    </citation>
    <scope>NUCLEOTIDE SEQUENCE [LARGE SCALE GENOMIC DNA]</scope>
    <source>
        <strain evidence="1">LZ3.2</strain>
        <tissue evidence="1">Leaf</tissue>
    </source>
</reference>
<evidence type="ECO:0000313" key="2">
    <source>
        <dbReference type="Proteomes" id="UP000824120"/>
    </source>
</evidence>
<comment type="caution">
    <text evidence="1">The sequence shown here is derived from an EMBL/GenBank/DDBJ whole genome shotgun (WGS) entry which is preliminary data.</text>
</comment>
<dbReference type="PANTHER" id="PTHR48186:SF1">
    <property type="entry name" value="TPX2 C-TERMINAL DOMAIN-CONTAINING PROTEIN"/>
    <property type="match status" value="1"/>
</dbReference>
<protein>
    <submittedName>
        <fullName evidence="1">Uncharacterized protein</fullName>
    </submittedName>
</protein>
<name>A0A9J5YQ03_SOLCO</name>
<keyword evidence="2" id="KW-1185">Reference proteome</keyword>
<sequence>MAQSSAIVRSVQKETQSIKNIEMKFESTKRKSEERIAKQRKVKRGTIMVNFHDMPKHANDSR</sequence>
<organism evidence="1 2">
    <name type="scientific">Solanum commersonii</name>
    <name type="common">Commerson's wild potato</name>
    <name type="synonym">Commerson's nightshade</name>
    <dbReference type="NCBI Taxonomy" id="4109"/>
    <lineage>
        <taxon>Eukaryota</taxon>
        <taxon>Viridiplantae</taxon>
        <taxon>Streptophyta</taxon>
        <taxon>Embryophyta</taxon>
        <taxon>Tracheophyta</taxon>
        <taxon>Spermatophyta</taxon>
        <taxon>Magnoliopsida</taxon>
        <taxon>eudicotyledons</taxon>
        <taxon>Gunneridae</taxon>
        <taxon>Pentapetalae</taxon>
        <taxon>asterids</taxon>
        <taxon>lamiids</taxon>
        <taxon>Solanales</taxon>
        <taxon>Solanaceae</taxon>
        <taxon>Solanoideae</taxon>
        <taxon>Solaneae</taxon>
        <taxon>Solanum</taxon>
    </lineage>
</organism>
<proteinExistence type="predicted"/>
<dbReference type="Proteomes" id="UP000824120">
    <property type="component" value="Chromosome 6"/>
</dbReference>
<dbReference type="OrthoDB" id="1306268at2759"/>
<dbReference type="PANTHER" id="PTHR48186">
    <property type="entry name" value="NB-ARC DOMAIN-CONTAINING PROTEIN"/>
    <property type="match status" value="1"/>
</dbReference>
<gene>
    <name evidence="1" type="ORF">H5410_033892</name>
</gene>